<dbReference type="PATRIC" id="fig|315405.11.peg.2233"/>
<sequence length="86" mass="9350">MFEKLMHSDDKTRNVIIVGIVAAITKIISNLAKYTIINSIVGGLQFQVAFLAALVKIGGTFGSALVTIISVPILYPILKQIFLHHT</sequence>
<reference evidence="2 3" key="1">
    <citation type="submission" date="2016-01" db="EMBL/GenBank/DDBJ databases">
        <title>Highly variable Streptococcus oralis are common among viridans streptococci isolated from primates.</title>
        <authorList>
            <person name="Denapaite D."/>
            <person name="Rieger M."/>
            <person name="Koendgen S."/>
            <person name="Brueckner R."/>
            <person name="Ochigava I."/>
            <person name="Kappeler P."/>
            <person name="Maetz-Rensing K."/>
            <person name="Leendertz F."/>
            <person name="Hakenbeck R."/>
        </authorList>
    </citation>
    <scope>NUCLEOTIDE SEQUENCE [LARGE SCALE GENOMIC DNA]</scope>
    <source>
        <strain evidence="2 3">DD02</strain>
    </source>
</reference>
<evidence type="ECO:0000256" key="1">
    <source>
        <dbReference type="SAM" id="Phobius"/>
    </source>
</evidence>
<evidence type="ECO:0000313" key="2">
    <source>
        <dbReference type="EMBL" id="KXT65253.1"/>
    </source>
</evidence>
<dbReference type="Proteomes" id="UP000070198">
    <property type="component" value="Unassembled WGS sequence"/>
</dbReference>
<protein>
    <submittedName>
        <fullName evidence="2">Putative pyridoxine ECF transporter substrate-specific component PdxU</fullName>
    </submittedName>
</protein>
<feature type="transmembrane region" description="Helical" evidence="1">
    <location>
        <begin position="12"/>
        <end position="29"/>
    </location>
</feature>
<keyword evidence="1" id="KW-0472">Membrane</keyword>
<accession>A0A139MNH1</accession>
<name>A0A139MNH1_9STRE</name>
<evidence type="ECO:0000313" key="3">
    <source>
        <dbReference type="Proteomes" id="UP000070198"/>
    </source>
</evidence>
<proteinExistence type="predicted"/>
<keyword evidence="1" id="KW-1133">Transmembrane helix</keyword>
<gene>
    <name evidence="2" type="ORF">SGADD02_01913</name>
</gene>
<feature type="transmembrane region" description="Helical" evidence="1">
    <location>
        <begin position="61"/>
        <end position="78"/>
    </location>
</feature>
<keyword evidence="1" id="KW-0812">Transmembrane</keyword>
<comment type="caution">
    <text evidence="2">The sequence shown here is derived from an EMBL/GenBank/DDBJ whole genome shotgun (WGS) entry which is preliminary data.</text>
</comment>
<dbReference type="AlphaFoldDB" id="A0A139MNH1"/>
<organism evidence="2 3">
    <name type="scientific">Streptococcus gallolyticus</name>
    <dbReference type="NCBI Taxonomy" id="315405"/>
    <lineage>
        <taxon>Bacteria</taxon>
        <taxon>Bacillati</taxon>
        <taxon>Bacillota</taxon>
        <taxon>Bacilli</taxon>
        <taxon>Lactobacillales</taxon>
        <taxon>Streptococcaceae</taxon>
        <taxon>Streptococcus</taxon>
    </lineage>
</organism>
<dbReference type="EMBL" id="LQOF01000386">
    <property type="protein sequence ID" value="KXT65253.1"/>
    <property type="molecule type" value="Genomic_DNA"/>
</dbReference>